<organism evidence="1 2">
    <name type="scientific">Candidatus Portnoybacteria bacterium RBG_13_40_8</name>
    <dbReference type="NCBI Taxonomy" id="1801990"/>
    <lineage>
        <taxon>Bacteria</taxon>
        <taxon>Candidatus Portnoyibacteriota</taxon>
    </lineage>
</organism>
<dbReference type="EMBL" id="MHMT01000019">
    <property type="protein sequence ID" value="OGZ32433.1"/>
    <property type="molecule type" value="Genomic_DNA"/>
</dbReference>
<dbReference type="STRING" id="1801990.A2V69_02330"/>
<gene>
    <name evidence="1" type="ORF">A2V69_02330</name>
</gene>
<name>A0A1G2F365_9BACT</name>
<protein>
    <submittedName>
        <fullName evidence="1">Uncharacterized protein</fullName>
    </submittedName>
</protein>
<evidence type="ECO:0000313" key="2">
    <source>
        <dbReference type="Proteomes" id="UP000177810"/>
    </source>
</evidence>
<comment type="caution">
    <text evidence="1">The sequence shown here is derived from an EMBL/GenBank/DDBJ whole genome shotgun (WGS) entry which is preliminary data.</text>
</comment>
<evidence type="ECO:0000313" key="1">
    <source>
        <dbReference type="EMBL" id="OGZ32433.1"/>
    </source>
</evidence>
<dbReference type="AlphaFoldDB" id="A0A1G2F365"/>
<proteinExistence type="predicted"/>
<sequence>MSLNHVPRDKNGVPLEHDQIVYFDDRETQSVICGTILQPGTERSTIRYAEGKIKQINNNLIEVKAEPQELV</sequence>
<accession>A0A1G2F365</accession>
<reference evidence="1 2" key="1">
    <citation type="journal article" date="2016" name="Nat. Commun.">
        <title>Thousands of microbial genomes shed light on interconnected biogeochemical processes in an aquifer system.</title>
        <authorList>
            <person name="Anantharaman K."/>
            <person name="Brown C.T."/>
            <person name="Hug L.A."/>
            <person name="Sharon I."/>
            <person name="Castelle C.J."/>
            <person name="Probst A.J."/>
            <person name="Thomas B.C."/>
            <person name="Singh A."/>
            <person name="Wilkins M.J."/>
            <person name="Karaoz U."/>
            <person name="Brodie E.L."/>
            <person name="Williams K.H."/>
            <person name="Hubbard S.S."/>
            <person name="Banfield J.F."/>
        </authorList>
    </citation>
    <scope>NUCLEOTIDE SEQUENCE [LARGE SCALE GENOMIC DNA]</scope>
</reference>
<dbReference type="Proteomes" id="UP000177810">
    <property type="component" value="Unassembled WGS sequence"/>
</dbReference>